<dbReference type="Proteomes" id="UP000297741">
    <property type="component" value="Unassembled WGS sequence"/>
</dbReference>
<keyword evidence="2" id="KW-0547">Nucleotide-binding</keyword>
<keyword evidence="1" id="KW-0813">Transport</keyword>
<keyword evidence="6" id="KW-1185">Reference proteome</keyword>
<dbReference type="SMART" id="SM00382">
    <property type="entry name" value="AAA"/>
    <property type="match status" value="1"/>
</dbReference>
<dbReference type="PANTHER" id="PTHR42781">
    <property type="entry name" value="SPERMIDINE/PUTRESCINE IMPORT ATP-BINDING PROTEIN POTA"/>
    <property type="match status" value="1"/>
</dbReference>
<dbReference type="PROSITE" id="PS50893">
    <property type="entry name" value="ABC_TRANSPORTER_2"/>
    <property type="match status" value="1"/>
</dbReference>
<dbReference type="EMBL" id="RPEM01000011">
    <property type="protein sequence ID" value="TGD42121.1"/>
    <property type="molecule type" value="Genomic_DNA"/>
</dbReference>
<dbReference type="InterPro" id="IPR003439">
    <property type="entry name" value="ABC_transporter-like_ATP-bd"/>
</dbReference>
<reference evidence="5 6" key="1">
    <citation type="submission" date="2018-11" db="EMBL/GenBank/DDBJ databases">
        <title>Tabrizicola sp. isolated from sediment of alpine lake.</title>
        <authorList>
            <person name="Liu Z."/>
        </authorList>
    </citation>
    <scope>NUCLEOTIDE SEQUENCE [LARGE SCALE GENOMIC DNA]</scope>
    <source>
        <strain evidence="5 6">DRYC-M-16</strain>
    </source>
</reference>
<evidence type="ECO:0000256" key="2">
    <source>
        <dbReference type="ARBA" id="ARBA00022741"/>
    </source>
</evidence>
<dbReference type="SUPFAM" id="SSF52540">
    <property type="entry name" value="P-loop containing nucleoside triphosphate hydrolases"/>
    <property type="match status" value="1"/>
</dbReference>
<proteinExistence type="predicted"/>
<dbReference type="RefSeq" id="WP_135432737.1">
    <property type="nucleotide sequence ID" value="NZ_RPEM01000011.1"/>
</dbReference>
<dbReference type="Gene3D" id="3.40.50.300">
    <property type="entry name" value="P-loop containing nucleotide triphosphate hydrolases"/>
    <property type="match status" value="1"/>
</dbReference>
<comment type="caution">
    <text evidence="5">The sequence shown here is derived from an EMBL/GenBank/DDBJ whole genome shotgun (WGS) entry which is preliminary data.</text>
</comment>
<evidence type="ECO:0000259" key="4">
    <source>
        <dbReference type="PROSITE" id="PS50893"/>
    </source>
</evidence>
<evidence type="ECO:0000256" key="1">
    <source>
        <dbReference type="ARBA" id="ARBA00022448"/>
    </source>
</evidence>
<dbReference type="InterPro" id="IPR050093">
    <property type="entry name" value="ABC_SmlMolc_Importer"/>
</dbReference>
<gene>
    <name evidence="5" type="ORF">EEB11_15220</name>
</gene>
<dbReference type="GO" id="GO:0005524">
    <property type="term" value="F:ATP binding"/>
    <property type="evidence" value="ECO:0007669"/>
    <property type="project" value="UniProtKB-KW"/>
</dbReference>
<evidence type="ECO:0000313" key="5">
    <source>
        <dbReference type="EMBL" id="TGD42121.1"/>
    </source>
</evidence>
<dbReference type="InterPro" id="IPR003593">
    <property type="entry name" value="AAA+_ATPase"/>
</dbReference>
<organism evidence="5 6">
    <name type="scientific">Pseudotabrizicola sediminis</name>
    <dbReference type="NCBI Taxonomy" id="2486418"/>
    <lineage>
        <taxon>Bacteria</taxon>
        <taxon>Pseudomonadati</taxon>
        <taxon>Pseudomonadota</taxon>
        <taxon>Alphaproteobacteria</taxon>
        <taxon>Rhodobacterales</taxon>
        <taxon>Paracoccaceae</taxon>
        <taxon>Pseudotabrizicola</taxon>
    </lineage>
</organism>
<evidence type="ECO:0000256" key="3">
    <source>
        <dbReference type="ARBA" id="ARBA00022840"/>
    </source>
</evidence>
<dbReference type="PANTHER" id="PTHR42781:SF4">
    <property type="entry name" value="SPERMIDINE_PUTRESCINE IMPORT ATP-BINDING PROTEIN POTA"/>
    <property type="match status" value="1"/>
</dbReference>
<dbReference type="Pfam" id="PF00005">
    <property type="entry name" value="ABC_tran"/>
    <property type="match status" value="1"/>
</dbReference>
<sequence>MTGTLDLKALRITQGDKLVVSLTQQVAPGEVLTIMGPSGSGKSTALAAMMGTLSAAFRWEGQILLAGRDITTLPPHKRGVGLLFQDDVLFPHLSVGDNLAFALPPSVKGRAARRAAINDALDQADLSGFAARDPATLSGGQRARVALMRTLLARPCALLLDEPFSRLDASLRVQIRSFVLSRVRSEGLPAVLVTHDVEDARAAGGPVITPLGEPVSI</sequence>
<dbReference type="InterPro" id="IPR027417">
    <property type="entry name" value="P-loop_NTPase"/>
</dbReference>
<feature type="domain" description="ABC transporter" evidence="4">
    <location>
        <begin position="2"/>
        <end position="217"/>
    </location>
</feature>
<evidence type="ECO:0000313" key="6">
    <source>
        <dbReference type="Proteomes" id="UP000297741"/>
    </source>
</evidence>
<protein>
    <submittedName>
        <fullName evidence="5">ATP-binding cassette domain-containing protein</fullName>
    </submittedName>
</protein>
<accession>A0ABY2KIE8</accession>
<keyword evidence="3 5" id="KW-0067">ATP-binding</keyword>
<name>A0ABY2KIE8_9RHOB</name>